<name>A0A392UN81_9FABA</name>
<reference evidence="1 2" key="1">
    <citation type="journal article" date="2018" name="Front. Plant Sci.">
        <title>Red Clover (Trifolium pratense) and Zigzag Clover (T. medium) - A Picture of Genomic Similarities and Differences.</title>
        <authorList>
            <person name="Dluhosova J."/>
            <person name="Istvanek J."/>
            <person name="Nedelnik J."/>
            <person name="Repkova J."/>
        </authorList>
    </citation>
    <scope>NUCLEOTIDE SEQUENCE [LARGE SCALE GENOMIC DNA]</scope>
    <source>
        <strain evidence="2">cv. 10/8</strain>
        <tissue evidence="1">Leaf</tissue>
    </source>
</reference>
<comment type="caution">
    <text evidence="1">The sequence shown here is derived from an EMBL/GenBank/DDBJ whole genome shotgun (WGS) entry which is preliminary data.</text>
</comment>
<dbReference type="EMBL" id="LXQA010858445">
    <property type="protein sequence ID" value="MCI74338.1"/>
    <property type="molecule type" value="Genomic_DNA"/>
</dbReference>
<accession>A0A392UN81</accession>
<dbReference type="AlphaFoldDB" id="A0A392UN81"/>
<organism evidence="1 2">
    <name type="scientific">Trifolium medium</name>
    <dbReference type="NCBI Taxonomy" id="97028"/>
    <lineage>
        <taxon>Eukaryota</taxon>
        <taxon>Viridiplantae</taxon>
        <taxon>Streptophyta</taxon>
        <taxon>Embryophyta</taxon>
        <taxon>Tracheophyta</taxon>
        <taxon>Spermatophyta</taxon>
        <taxon>Magnoliopsida</taxon>
        <taxon>eudicotyledons</taxon>
        <taxon>Gunneridae</taxon>
        <taxon>Pentapetalae</taxon>
        <taxon>rosids</taxon>
        <taxon>fabids</taxon>
        <taxon>Fabales</taxon>
        <taxon>Fabaceae</taxon>
        <taxon>Papilionoideae</taxon>
        <taxon>50 kb inversion clade</taxon>
        <taxon>NPAAA clade</taxon>
        <taxon>Hologalegina</taxon>
        <taxon>IRL clade</taxon>
        <taxon>Trifolieae</taxon>
        <taxon>Trifolium</taxon>
    </lineage>
</organism>
<feature type="non-terminal residue" evidence="1">
    <location>
        <position position="1"/>
    </location>
</feature>
<evidence type="ECO:0000313" key="2">
    <source>
        <dbReference type="Proteomes" id="UP000265520"/>
    </source>
</evidence>
<protein>
    <submittedName>
        <fullName evidence="1">Uncharacterized protein</fullName>
    </submittedName>
</protein>
<proteinExistence type="predicted"/>
<evidence type="ECO:0000313" key="1">
    <source>
        <dbReference type="EMBL" id="MCI74338.1"/>
    </source>
</evidence>
<keyword evidence="2" id="KW-1185">Reference proteome</keyword>
<dbReference type="Proteomes" id="UP000265520">
    <property type="component" value="Unassembled WGS sequence"/>
</dbReference>
<sequence length="44" mass="4791">TWEGAARRLIRAGLSASCSEQNYLLAIPSRNAGSHMPSKRFSSL</sequence>